<proteinExistence type="predicted"/>
<name>A0A1C4W4Q0_MICEC</name>
<keyword evidence="2" id="KW-1133">Transmembrane helix</keyword>
<feature type="transmembrane region" description="Helical" evidence="2">
    <location>
        <begin position="105"/>
        <end position="133"/>
    </location>
</feature>
<feature type="region of interest" description="Disordered" evidence="1">
    <location>
        <begin position="266"/>
        <end position="291"/>
    </location>
</feature>
<feature type="transmembrane region" description="Helical" evidence="2">
    <location>
        <begin position="21"/>
        <end position="43"/>
    </location>
</feature>
<evidence type="ECO:0000256" key="1">
    <source>
        <dbReference type="SAM" id="MobiDB-lite"/>
    </source>
</evidence>
<dbReference type="AlphaFoldDB" id="A0A1C4W4Q0"/>
<protein>
    <submittedName>
        <fullName evidence="3">Uncharacterized protein</fullName>
    </submittedName>
</protein>
<dbReference type="EMBL" id="LT607413">
    <property type="protein sequence ID" value="SCE91029.1"/>
    <property type="molecule type" value="Genomic_DNA"/>
</dbReference>
<feature type="transmembrane region" description="Helical" evidence="2">
    <location>
        <begin position="72"/>
        <end position="93"/>
    </location>
</feature>
<organism evidence="3 4">
    <name type="scientific">Micromonospora echinospora</name>
    <name type="common">Micromonospora purpurea</name>
    <dbReference type="NCBI Taxonomy" id="1877"/>
    <lineage>
        <taxon>Bacteria</taxon>
        <taxon>Bacillati</taxon>
        <taxon>Actinomycetota</taxon>
        <taxon>Actinomycetes</taxon>
        <taxon>Micromonosporales</taxon>
        <taxon>Micromonosporaceae</taxon>
        <taxon>Micromonospora</taxon>
    </lineage>
</organism>
<keyword evidence="2" id="KW-0812">Transmembrane</keyword>
<sequence length="291" mass="29699">MTPSSAEPVRAARPTAVTVAFWLQLATVVVLLVAVGLTVAGAVQFDGQIDRAAARVPDADPDEVSGERFGNVFMTVLFCLPALVLAGWLAATARPVLRGGGTARVLVFVAGGAQLLCCFGQGCLGFAFLPFFLAGEEWAEPTTGPDGEPVWEESEFLDVLYGGAGVSGDLLNLAGGVGAAVALLLTLTVVLLLALPPGSRYFQPDAGEPSPTPAGSWPWPPVPVAPSAYAGPPSGPAGPVGPHVVPVVPPGYPAYYTVPPGYLICPDPSRHLPPPPEPEGSPETPPATPGS</sequence>
<keyword evidence="4" id="KW-1185">Reference proteome</keyword>
<evidence type="ECO:0000256" key="2">
    <source>
        <dbReference type="SAM" id="Phobius"/>
    </source>
</evidence>
<evidence type="ECO:0000313" key="3">
    <source>
        <dbReference type="EMBL" id="SCE91029.1"/>
    </source>
</evidence>
<accession>A0A1C4W4Q0</accession>
<feature type="compositionally biased region" description="Pro residues" evidence="1">
    <location>
        <begin position="271"/>
        <end position="291"/>
    </location>
</feature>
<keyword evidence="2" id="KW-0472">Membrane</keyword>
<evidence type="ECO:0000313" key="4">
    <source>
        <dbReference type="Proteomes" id="UP000198253"/>
    </source>
</evidence>
<gene>
    <name evidence="3" type="ORF">GA0070618_1849</name>
</gene>
<reference evidence="4" key="1">
    <citation type="submission" date="2016-06" db="EMBL/GenBank/DDBJ databases">
        <authorList>
            <person name="Varghese N."/>
            <person name="Submissions Spin"/>
        </authorList>
    </citation>
    <scope>NUCLEOTIDE SEQUENCE [LARGE SCALE GENOMIC DNA]</scope>
    <source>
        <strain evidence="4">DSM 43816</strain>
    </source>
</reference>
<dbReference type="InParanoid" id="A0A1C4W4Q0"/>
<dbReference type="Proteomes" id="UP000198253">
    <property type="component" value="Chromosome I"/>
</dbReference>
<feature type="transmembrane region" description="Helical" evidence="2">
    <location>
        <begin position="170"/>
        <end position="195"/>
    </location>
</feature>
<dbReference type="RefSeq" id="WP_088981269.1">
    <property type="nucleotide sequence ID" value="NZ_LT607413.1"/>
</dbReference>
<dbReference type="OrthoDB" id="3385532at2"/>